<organism evidence="1 2">
    <name type="scientific">Channa argus</name>
    <name type="common">Northern snakehead</name>
    <name type="synonym">Ophicephalus argus</name>
    <dbReference type="NCBI Taxonomy" id="215402"/>
    <lineage>
        <taxon>Eukaryota</taxon>
        <taxon>Metazoa</taxon>
        <taxon>Chordata</taxon>
        <taxon>Craniata</taxon>
        <taxon>Vertebrata</taxon>
        <taxon>Euteleostomi</taxon>
        <taxon>Actinopterygii</taxon>
        <taxon>Neopterygii</taxon>
        <taxon>Teleostei</taxon>
        <taxon>Neoteleostei</taxon>
        <taxon>Acanthomorphata</taxon>
        <taxon>Anabantaria</taxon>
        <taxon>Anabantiformes</taxon>
        <taxon>Channoidei</taxon>
        <taxon>Channidae</taxon>
        <taxon>Channa</taxon>
    </lineage>
</organism>
<reference evidence="1 2" key="1">
    <citation type="submission" date="2019-02" db="EMBL/GenBank/DDBJ databases">
        <title>Opniocepnalus argus genome.</title>
        <authorList>
            <person name="Zhou C."/>
            <person name="Xiao S."/>
        </authorList>
    </citation>
    <scope>NUCLEOTIDE SEQUENCE [LARGE SCALE GENOMIC DNA]</scope>
    <source>
        <strain evidence="1">OARG1902GOOAL</strain>
        <tissue evidence="1">Muscle</tissue>
    </source>
</reference>
<accession>A0A6G1PK21</accession>
<reference evidence="2" key="2">
    <citation type="submission" date="2019-02" db="EMBL/GenBank/DDBJ databases">
        <title>Opniocepnalus argus Var Kimnra genome.</title>
        <authorList>
            <person name="Zhou C."/>
            <person name="Xiao S."/>
        </authorList>
    </citation>
    <scope>NUCLEOTIDE SEQUENCE [LARGE SCALE GENOMIC DNA]</scope>
</reference>
<proteinExistence type="predicted"/>
<gene>
    <name evidence="1" type="ORF">EXN66_Car006157</name>
</gene>
<evidence type="ECO:0000313" key="2">
    <source>
        <dbReference type="Proteomes" id="UP000503349"/>
    </source>
</evidence>
<name>A0A6G1PK21_CHAAH</name>
<dbReference type="EMBL" id="CM015717">
    <property type="protein sequence ID" value="KAF3690484.1"/>
    <property type="molecule type" value="Genomic_DNA"/>
</dbReference>
<keyword evidence="2" id="KW-1185">Reference proteome</keyword>
<sequence length="57" mass="6393">MIFGLLFLWLPIQGFNSPSMHVDEGLRVGVFFLFCPSQLSSAQRAGISYTDFLLARP</sequence>
<evidence type="ECO:0000313" key="1">
    <source>
        <dbReference type="EMBL" id="KAF3690484.1"/>
    </source>
</evidence>
<dbReference type="Proteomes" id="UP000503349">
    <property type="component" value="Chromosome 6"/>
</dbReference>
<protein>
    <submittedName>
        <fullName evidence="1">Uncharacterized protein</fullName>
    </submittedName>
</protein>
<dbReference type="AlphaFoldDB" id="A0A6G1PK21"/>